<dbReference type="InterPro" id="IPR036291">
    <property type="entry name" value="NAD(P)-bd_dom_sf"/>
</dbReference>
<evidence type="ECO:0000313" key="7">
    <source>
        <dbReference type="Proteomes" id="UP000321723"/>
    </source>
</evidence>
<dbReference type="SMART" id="SM00822">
    <property type="entry name" value="PKS_KR"/>
    <property type="match status" value="1"/>
</dbReference>
<dbReference type="Proteomes" id="UP000321723">
    <property type="component" value="Unassembled WGS sequence"/>
</dbReference>
<keyword evidence="7" id="KW-1185">Reference proteome</keyword>
<sequence>MQQLDVADGVFVVTGGGNGIGREVVRQLVRGGAHVAAVDLRPDALDDLARGTTGPGALTVHAVDVTDLEAVRRLAATVLAEHGHIDGLLNVAGIIHRFARVQDLTVAEIDRVLTVNFRGVVHTCTTFLPHLLERGRAGVVNVGSMGGLVPFPGQSAYGASKAAVTLFTEALRSELAGTGVGVTIAHPGAVATGIADNSGAALPGAGGGRTPRMTTPTDAAAQIVRGLRAGTPRVLIGRDVRLVSRLARLAPVRTAGLVAGRLNSLLD</sequence>
<dbReference type="EMBL" id="BJVQ01000072">
    <property type="protein sequence ID" value="GEL48304.1"/>
    <property type="molecule type" value="Genomic_DNA"/>
</dbReference>
<dbReference type="Proteomes" id="UP000564629">
    <property type="component" value="Unassembled WGS sequence"/>
</dbReference>
<evidence type="ECO:0000313" key="6">
    <source>
        <dbReference type="EMBL" id="MBB5475477.1"/>
    </source>
</evidence>
<feature type="domain" description="Ketoreductase" evidence="4">
    <location>
        <begin position="9"/>
        <end position="197"/>
    </location>
</feature>
<dbReference type="InterPro" id="IPR002347">
    <property type="entry name" value="SDR_fam"/>
</dbReference>
<name>A0A511FIB7_9CELL</name>
<evidence type="ECO:0000256" key="3">
    <source>
        <dbReference type="RuleBase" id="RU000363"/>
    </source>
</evidence>
<evidence type="ECO:0000256" key="2">
    <source>
        <dbReference type="ARBA" id="ARBA00023002"/>
    </source>
</evidence>
<keyword evidence="2" id="KW-0560">Oxidoreductase</keyword>
<evidence type="ECO:0000256" key="1">
    <source>
        <dbReference type="ARBA" id="ARBA00006484"/>
    </source>
</evidence>
<comment type="similarity">
    <text evidence="1 3">Belongs to the short-chain dehydrogenases/reductases (SDR) family.</text>
</comment>
<dbReference type="PROSITE" id="PS00061">
    <property type="entry name" value="ADH_SHORT"/>
    <property type="match status" value="1"/>
</dbReference>
<reference evidence="6 8" key="2">
    <citation type="submission" date="2020-08" db="EMBL/GenBank/DDBJ databases">
        <title>Sequencing the genomes of 1000 actinobacteria strains.</title>
        <authorList>
            <person name="Klenk H.-P."/>
        </authorList>
    </citation>
    <scope>NUCLEOTIDE SEQUENCE [LARGE SCALE GENOMIC DNA]</scope>
    <source>
        <strain evidence="6 8">DSM 9581</strain>
    </source>
</reference>
<dbReference type="InterPro" id="IPR020904">
    <property type="entry name" value="Sc_DH/Rdtase_CS"/>
</dbReference>
<organism evidence="5 7">
    <name type="scientific">Cellulomonas hominis</name>
    <dbReference type="NCBI Taxonomy" id="156981"/>
    <lineage>
        <taxon>Bacteria</taxon>
        <taxon>Bacillati</taxon>
        <taxon>Actinomycetota</taxon>
        <taxon>Actinomycetes</taxon>
        <taxon>Micrococcales</taxon>
        <taxon>Cellulomonadaceae</taxon>
        <taxon>Cellulomonas</taxon>
    </lineage>
</organism>
<evidence type="ECO:0000313" key="5">
    <source>
        <dbReference type="EMBL" id="GEL48304.1"/>
    </source>
</evidence>
<evidence type="ECO:0000313" key="8">
    <source>
        <dbReference type="Proteomes" id="UP000564629"/>
    </source>
</evidence>
<evidence type="ECO:0000259" key="4">
    <source>
        <dbReference type="SMART" id="SM00822"/>
    </source>
</evidence>
<dbReference type="PANTHER" id="PTHR44196">
    <property type="entry name" value="DEHYDROGENASE/REDUCTASE SDR FAMILY MEMBER 7B"/>
    <property type="match status" value="1"/>
</dbReference>
<dbReference type="PRINTS" id="PR00081">
    <property type="entry name" value="GDHRDH"/>
</dbReference>
<gene>
    <name evidence="5" type="ORF">CHO01_34200</name>
    <name evidence="6" type="ORF">HNR08_004213</name>
</gene>
<dbReference type="PANTHER" id="PTHR44196:SF1">
    <property type="entry name" value="DEHYDROGENASE_REDUCTASE SDR FAMILY MEMBER 7B"/>
    <property type="match status" value="1"/>
</dbReference>
<dbReference type="RefSeq" id="WP_246803170.1">
    <property type="nucleotide sequence ID" value="NZ_BJVQ01000072.1"/>
</dbReference>
<comment type="caution">
    <text evidence="5">The sequence shown here is derived from an EMBL/GenBank/DDBJ whole genome shotgun (WGS) entry which is preliminary data.</text>
</comment>
<dbReference type="Gene3D" id="3.40.50.720">
    <property type="entry name" value="NAD(P)-binding Rossmann-like Domain"/>
    <property type="match status" value="1"/>
</dbReference>
<dbReference type="GO" id="GO:0016020">
    <property type="term" value="C:membrane"/>
    <property type="evidence" value="ECO:0007669"/>
    <property type="project" value="TreeGrafter"/>
</dbReference>
<dbReference type="PRINTS" id="PR00080">
    <property type="entry name" value="SDRFAMILY"/>
</dbReference>
<dbReference type="SUPFAM" id="SSF51735">
    <property type="entry name" value="NAD(P)-binding Rossmann-fold domains"/>
    <property type="match status" value="1"/>
</dbReference>
<reference evidence="5 7" key="1">
    <citation type="submission" date="2019-07" db="EMBL/GenBank/DDBJ databases">
        <title>Whole genome shotgun sequence of Cellulomonas hominis NBRC 16055.</title>
        <authorList>
            <person name="Hosoyama A."/>
            <person name="Uohara A."/>
            <person name="Ohji S."/>
            <person name="Ichikawa N."/>
        </authorList>
    </citation>
    <scope>NUCLEOTIDE SEQUENCE [LARGE SCALE GENOMIC DNA]</scope>
    <source>
        <strain evidence="5 7">NBRC 16055</strain>
    </source>
</reference>
<protein>
    <submittedName>
        <fullName evidence="6">NAD(P)-dependent dehydrogenase (Short-subunit alcohol dehydrogenase family)</fullName>
    </submittedName>
    <submittedName>
        <fullName evidence="5">Oxidoreductase</fullName>
    </submittedName>
</protein>
<accession>A0A511FIB7</accession>
<dbReference type="Pfam" id="PF00106">
    <property type="entry name" value="adh_short"/>
    <property type="match status" value="1"/>
</dbReference>
<dbReference type="CDD" id="cd05233">
    <property type="entry name" value="SDR_c"/>
    <property type="match status" value="1"/>
</dbReference>
<dbReference type="AlphaFoldDB" id="A0A511FIB7"/>
<proteinExistence type="inferred from homology"/>
<dbReference type="GO" id="GO:0016491">
    <property type="term" value="F:oxidoreductase activity"/>
    <property type="evidence" value="ECO:0007669"/>
    <property type="project" value="UniProtKB-KW"/>
</dbReference>
<dbReference type="InterPro" id="IPR057326">
    <property type="entry name" value="KR_dom"/>
</dbReference>
<dbReference type="EMBL" id="JACHDN010000001">
    <property type="protein sequence ID" value="MBB5475477.1"/>
    <property type="molecule type" value="Genomic_DNA"/>
</dbReference>